<keyword evidence="2" id="KW-1133">Transmembrane helix</keyword>
<keyword evidence="2" id="KW-0472">Membrane</keyword>
<protein>
    <submittedName>
        <fullName evidence="3">Uncharacterized protein</fullName>
    </submittedName>
</protein>
<feature type="transmembrane region" description="Helical" evidence="2">
    <location>
        <begin position="55"/>
        <end position="75"/>
    </location>
</feature>
<gene>
    <name evidence="3" type="ORF">AGLA0713_LOCUS359</name>
</gene>
<feature type="region of interest" description="Disordered" evidence="1">
    <location>
        <begin position="1"/>
        <end position="31"/>
    </location>
</feature>
<reference evidence="3" key="1">
    <citation type="submission" date="2021-01" db="EMBL/GenBank/DDBJ databases">
        <authorList>
            <person name="Corre E."/>
            <person name="Pelletier E."/>
            <person name="Niang G."/>
            <person name="Scheremetjew M."/>
            <person name="Finn R."/>
            <person name="Kale V."/>
            <person name="Holt S."/>
            <person name="Cochrane G."/>
            <person name="Meng A."/>
            <person name="Brown T."/>
            <person name="Cohen L."/>
        </authorList>
    </citation>
    <scope>NUCLEOTIDE SEQUENCE</scope>
</reference>
<name>A0A7S0PVG7_9STRA</name>
<evidence type="ECO:0000313" key="3">
    <source>
        <dbReference type="EMBL" id="CAD8595531.1"/>
    </source>
</evidence>
<evidence type="ECO:0000256" key="1">
    <source>
        <dbReference type="SAM" id="MobiDB-lite"/>
    </source>
</evidence>
<dbReference type="AlphaFoldDB" id="A0A7S0PVG7"/>
<proteinExistence type="predicted"/>
<dbReference type="EMBL" id="HBEX01000554">
    <property type="protein sequence ID" value="CAD8595531.1"/>
    <property type="molecule type" value="Transcribed_RNA"/>
</dbReference>
<accession>A0A7S0PVG7</accession>
<feature type="compositionally biased region" description="Low complexity" evidence="1">
    <location>
        <begin position="1"/>
        <end position="19"/>
    </location>
</feature>
<evidence type="ECO:0000256" key="2">
    <source>
        <dbReference type="SAM" id="Phobius"/>
    </source>
</evidence>
<sequence length="458" mass="53343">MQTTTTTTNSNTMVYSSNNRGRRRQQEHTKPMVRGLSIPCEEDTSLPRGFKTTTLFLMVVVVLLCGQGLVMFTTVREEVVQVRHTHKQHHHQRALHQEEEKTASSSMYLRKPQNQSFVTNKNDDTTTAPFDLSDPLGWTSPWTGLQFESYKKYIDAKIEKQRRSPTTSHSHPPKESCRIPLYDGEYGYELAGIVPWAYWKFQHEHCQVHTTGRPGTKYLYYFSQKHTIQVKEDGLQRQSHSLPKESPFGQMNGGDPHFSNDKFPQEGWAPPPYKQFFERADVQLDKPLMVLSNKYTLEWSGEPKNNIPIRHLQEILKTLSQKYHIVYLRFQDKRLEDRLERKIRTSGKLAEYRDKEMIKRFFPSVVLFEELSVGLSLEDINLMLFSLYATGQDFISVQGGNSVVASFFGGRNLIFCEEGPELWNNKGDFTYYHRFSGAKIQIANNTTDFMKFVPQWYY</sequence>
<organism evidence="3">
    <name type="scientific">Asterionellopsis glacialis</name>
    <dbReference type="NCBI Taxonomy" id="33640"/>
    <lineage>
        <taxon>Eukaryota</taxon>
        <taxon>Sar</taxon>
        <taxon>Stramenopiles</taxon>
        <taxon>Ochrophyta</taxon>
        <taxon>Bacillariophyta</taxon>
        <taxon>Fragilariophyceae</taxon>
        <taxon>Fragilariophycidae</taxon>
        <taxon>Fragilariales</taxon>
        <taxon>Fragilariaceae</taxon>
        <taxon>Asterionellopsis</taxon>
    </lineage>
</organism>
<keyword evidence="2" id="KW-0812">Transmembrane</keyword>